<dbReference type="KEGG" id="mro:MROS_1195"/>
<dbReference type="InterPro" id="IPR006037">
    <property type="entry name" value="RCK_C"/>
</dbReference>
<dbReference type="PANTHER" id="PTHR43833:SF7">
    <property type="entry name" value="KTR SYSTEM POTASSIUM UPTAKE PROTEIN C"/>
    <property type="match status" value="1"/>
</dbReference>
<gene>
    <name evidence="3" type="ordered locus">MROS_1195</name>
</gene>
<dbReference type="InterPro" id="IPR036291">
    <property type="entry name" value="NAD(P)-bd_dom_sf"/>
</dbReference>
<dbReference type="OrthoDB" id="9776294at2"/>
<dbReference type="Gene3D" id="3.30.70.1450">
    <property type="entry name" value="Regulator of K+ conductance, C-terminal domain"/>
    <property type="match status" value="1"/>
</dbReference>
<dbReference type="PROSITE" id="PS51202">
    <property type="entry name" value="RCK_C"/>
    <property type="match status" value="1"/>
</dbReference>
<dbReference type="InterPro" id="IPR050721">
    <property type="entry name" value="Trk_Ktr_HKT_K-transport"/>
</dbReference>
<reference evidence="3 4" key="1">
    <citation type="journal article" date="2013" name="PLoS ONE">
        <title>Genomic analysis of Melioribacter roseus, facultatively anaerobic organotrophic bacterium representing a novel deep lineage within Bacteriodetes/Chlorobi group.</title>
        <authorList>
            <person name="Kadnikov V.V."/>
            <person name="Mardanov A.V."/>
            <person name="Podosokorskaya O.A."/>
            <person name="Gavrilov S.N."/>
            <person name="Kublanov I.V."/>
            <person name="Beletsky A.V."/>
            <person name="Bonch-Osmolovskaya E.A."/>
            <person name="Ravin N.V."/>
        </authorList>
    </citation>
    <scope>NUCLEOTIDE SEQUENCE [LARGE SCALE GENOMIC DNA]</scope>
    <source>
        <strain evidence="4">JCM 17771 / P3M-2</strain>
    </source>
</reference>
<dbReference type="EMBL" id="CP003557">
    <property type="protein sequence ID" value="AFN74432.1"/>
    <property type="molecule type" value="Genomic_DNA"/>
</dbReference>
<protein>
    <submittedName>
        <fullName evidence="3">Potassium uptake protein KtrA</fullName>
    </submittedName>
</protein>
<dbReference type="SUPFAM" id="SSF51735">
    <property type="entry name" value="NAD(P)-binding Rossmann-fold domains"/>
    <property type="match status" value="1"/>
</dbReference>
<evidence type="ECO:0000313" key="3">
    <source>
        <dbReference type="EMBL" id="AFN74432.1"/>
    </source>
</evidence>
<dbReference type="AlphaFoldDB" id="I6YV71"/>
<dbReference type="STRING" id="1191523.MROS_1195"/>
<dbReference type="Gene3D" id="3.40.50.720">
    <property type="entry name" value="NAD(P)-binding Rossmann-like Domain"/>
    <property type="match status" value="1"/>
</dbReference>
<organism evidence="3 4">
    <name type="scientific">Melioribacter roseus (strain DSM 23840 / JCM 17771 / VKM B-2668 / P3M-2)</name>
    <dbReference type="NCBI Taxonomy" id="1191523"/>
    <lineage>
        <taxon>Bacteria</taxon>
        <taxon>Pseudomonadati</taxon>
        <taxon>Ignavibacteriota</taxon>
        <taxon>Ignavibacteria</taxon>
        <taxon>Ignavibacteriales</taxon>
        <taxon>Melioribacteraceae</taxon>
        <taxon>Melioribacter</taxon>
    </lineage>
</organism>
<dbReference type="Pfam" id="PF02080">
    <property type="entry name" value="TrkA_C"/>
    <property type="match status" value="1"/>
</dbReference>
<dbReference type="SUPFAM" id="SSF116726">
    <property type="entry name" value="TrkA C-terminal domain-like"/>
    <property type="match status" value="1"/>
</dbReference>
<dbReference type="GO" id="GO:0008324">
    <property type="term" value="F:monoatomic cation transmembrane transporter activity"/>
    <property type="evidence" value="ECO:0007669"/>
    <property type="project" value="InterPro"/>
</dbReference>
<dbReference type="PATRIC" id="fig|1191523.3.peg.1269"/>
<dbReference type="Pfam" id="PF02254">
    <property type="entry name" value="TrkA_N"/>
    <property type="match status" value="1"/>
</dbReference>
<dbReference type="PANTHER" id="PTHR43833">
    <property type="entry name" value="POTASSIUM CHANNEL PROTEIN 2-RELATED-RELATED"/>
    <property type="match status" value="1"/>
</dbReference>
<dbReference type="Proteomes" id="UP000009011">
    <property type="component" value="Chromosome"/>
</dbReference>
<dbReference type="RefSeq" id="WP_014855868.1">
    <property type="nucleotide sequence ID" value="NC_018178.1"/>
</dbReference>
<dbReference type="InterPro" id="IPR036721">
    <property type="entry name" value="RCK_C_sf"/>
</dbReference>
<evidence type="ECO:0000259" key="2">
    <source>
        <dbReference type="PROSITE" id="PS51202"/>
    </source>
</evidence>
<evidence type="ECO:0000259" key="1">
    <source>
        <dbReference type="PROSITE" id="PS51201"/>
    </source>
</evidence>
<evidence type="ECO:0000313" key="4">
    <source>
        <dbReference type="Proteomes" id="UP000009011"/>
    </source>
</evidence>
<name>I6YV71_MELRP</name>
<sequence>MNKKFAVIGLGDFGLSVALSLAEKGAEVIAIDRDMEIIEDIKDKVTYAVRMDSTDEKALRSLGVDKVDAVIISMGTNFEDTILTSVLLLQMKVKKVIARATSKIHEKILTKLGVDQVISPDFEIANKVANTLMSDDILDFVSIGEEYSIFQIRAPKAFIGKSLQEIDLRIRYNLNLITIKREYKVVDEATGEELTKQRIYGVPTSTTIVEENDILVLFGKEKDIKKVID</sequence>
<dbReference type="HOGENOM" id="CLU_046525_3_2_10"/>
<dbReference type="eggNOG" id="COG0569">
    <property type="taxonomic scope" value="Bacteria"/>
</dbReference>
<accession>I6YV71</accession>
<dbReference type="PROSITE" id="PS51201">
    <property type="entry name" value="RCK_N"/>
    <property type="match status" value="1"/>
</dbReference>
<dbReference type="GO" id="GO:0006813">
    <property type="term" value="P:potassium ion transport"/>
    <property type="evidence" value="ECO:0007669"/>
    <property type="project" value="InterPro"/>
</dbReference>
<proteinExistence type="predicted"/>
<feature type="domain" description="RCK N-terminal" evidence="1">
    <location>
        <begin position="2"/>
        <end position="118"/>
    </location>
</feature>
<keyword evidence="4" id="KW-1185">Reference proteome</keyword>
<feature type="domain" description="RCK C-terminal" evidence="2">
    <location>
        <begin position="135"/>
        <end position="229"/>
    </location>
</feature>
<dbReference type="InterPro" id="IPR003148">
    <property type="entry name" value="RCK_N"/>
</dbReference>